<organism evidence="2 3">
    <name type="scientific">Vitrella brassicaformis (strain CCMP3155)</name>
    <dbReference type="NCBI Taxonomy" id="1169540"/>
    <lineage>
        <taxon>Eukaryota</taxon>
        <taxon>Sar</taxon>
        <taxon>Alveolata</taxon>
        <taxon>Colpodellida</taxon>
        <taxon>Vitrellaceae</taxon>
        <taxon>Vitrella</taxon>
    </lineage>
</organism>
<dbReference type="AlphaFoldDB" id="A0A0G4G434"/>
<name>A0A0G4G434_VITBC</name>
<protein>
    <submittedName>
        <fullName evidence="2">Uncharacterized protein</fullName>
    </submittedName>
</protein>
<reference evidence="2 3" key="1">
    <citation type="submission" date="2014-11" db="EMBL/GenBank/DDBJ databases">
        <authorList>
            <person name="Zhu J."/>
            <person name="Qi W."/>
            <person name="Song R."/>
        </authorList>
    </citation>
    <scope>NUCLEOTIDE SEQUENCE [LARGE SCALE GENOMIC DNA]</scope>
</reference>
<dbReference type="EMBL" id="CDMY01000562">
    <property type="protein sequence ID" value="CEM23195.1"/>
    <property type="molecule type" value="Genomic_DNA"/>
</dbReference>
<evidence type="ECO:0000313" key="3">
    <source>
        <dbReference type="Proteomes" id="UP000041254"/>
    </source>
</evidence>
<keyword evidence="3" id="KW-1185">Reference proteome</keyword>
<accession>A0A0G4G434</accession>
<evidence type="ECO:0000313" key="2">
    <source>
        <dbReference type="EMBL" id="CEM23195.1"/>
    </source>
</evidence>
<proteinExistence type="predicted"/>
<keyword evidence="1" id="KW-0472">Membrane</keyword>
<evidence type="ECO:0000256" key="1">
    <source>
        <dbReference type="SAM" id="Phobius"/>
    </source>
</evidence>
<keyword evidence="1" id="KW-1133">Transmembrane helix</keyword>
<dbReference type="InParanoid" id="A0A0G4G434"/>
<feature type="transmembrane region" description="Helical" evidence="1">
    <location>
        <begin position="167"/>
        <end position="187"/>
    </location>
</feature>
<dbReference type="Proteomes" id="UP000041254">
    <property type="component" value="Unassembled WGS sequence"/>
</dbReference>
<keyword evidence="1" id="KW-0812">Transmembrane</keyword>
<sequence>MSASSVSRLAKRTLLVRKTPFLANGAAAARVACVTVDGQGCGQQQGAPVAHHCQSARLQGRQRNRMDGLSVALTSAMTPSVRMAFEKAMEGQTLSQGCPSGKPSKSVISPCRITHNQPLRAPSPRQSTTQTPVRQGWCDGEVREGPGYGAVVGYSLKSWRGDYRVKMYRRELIFLIIFLGVSLYFAWPRSEFD</sequence>
<gene>
    <name evidence="2" type="ORF">Vbra_17002</name>
</gene>
<dbReference type="VEuPathDB" id="CryptoDB:Vbra_17002"/>